<dbReference type="PANTHER" id="PTHR23508:SF10">
    <property type="entry name" value="CARBOXYLIC ACID TRANSPORTER PROTEIN HOMOLOG"/>
    <property type="match status" value="1"/>
</dbReference>
<evidence type="ECO:0000313" key="9">
    <source>
        <dbReference type="Proteomes" id="UP000593663"/>
    </source>
</evidence>
<gene>
    <name evidence="8" type="ORF">H5V43_17625</name>
</gene>
<feature type="transmembrane region" description="Helical" evidence="6">
    <location>
        <begin position="441"/>
        <end position="459"/>
    </location>
</feature>
<dbReference type="PROSITE" id="PS00216">
    <property type="entry name" value="SUGAR_TRANSPORT_1"/>
    <property type="match status" value="1"/>
</dbReference>
<organism evidence="8 9">
    <name type="scientific">Sphingobium fuliginis (strain ATCC 27551)</name>
    <dbReference type="NCBI Taxonomy" id="336203"/>
    <lineage>
        <taxon>Bacteria</taxon>
        <taxon>Pseudomonadati</taxon>
        <taxon>Pseudomonadota</taxon>
        <taxon>Alphaproteobacteria</taxon>
        <taxon>Sphingomonadales</taxon>
        <taxon>Sphingomonadaceae</taxon>
        <taxon>Sphingobium</taxon>
    </lineage>
</organism>
<dbReference type="Proteomes" id="UP000593663">
    <property type="component" value="Chromosome 2"/>
</dbReference>
<feature type="transmembrane region" description="Helical" evidence="6">
    <location>
        <begin position="375"/>
        <end position="399"/>
    </location>
</feature>
<evidence type="ECO:0000256" key="2">
    <source>
        <dbReference type="ARBA" id="ARBA00022692"/>
    </source>
</evidence>
<accession>A0A7M2GMJ9</accession>
<dbReference type="SUPFAM" id="SSF103473">
    <property type="entry name" value="MFS general substrate transporter"/>
    <property type="match status" value="1"/>
</dbReference>
<feature type="transmembrane region" description="Helical" evidence="6">
    <location>
        <begin position="349"/>
        <end position="369"/>
    </location>
</feature>
<dbReference type="PROSITE" id="PS00217">
    <property type="entry name" value="SUGAR_TRANSPORT_2"/>
    <property type="match status" value="1"/>
</dbReference>
<feature type="transmembrane region" description="Helical" evidence="6">
    <location>
        <begin position="284"/>
        <end position="305"/>
    </location>
</feature>
<protein>
    <submittedName>
        <fullName evidence="8">MFS transporter</fullName>
    </submittedName>
</protein>
<dbReference type="InterPro" id="IPR011701">
    <property type="entry name" value="MFS"/>
</dbReference>
<reference evidence="9" key="1">
    <citation type="submission" date="2020-08" db="EMBL/GenBank/DDBJ databases">
        <title>Complete genome sequence of Sphingobium barthaii strain KK22, a high-molecular-weight polycyclic aromatic hydrocarbon-degrading soil bacterium.</title>
        <authorList>
            <person name="Mori J.F."/>
            <person name="Kanaly R.A."/>
        </authorList>
    </citation>
    <scope>NUCLEOTIDE SEQUENCE [LARGE SCALE GENOMIC DNA]</scope>
    <source>
        <strain evidence="9">KK22</strain>
    </source>
</reference>
<evidence type="ECO:0000256" key="4">
    <source>
        <dbReference type="ARBA" id="ARBA00023136"/>
    </source>
</evidence>
<dbReference type="InterPro" id="IPR005829">
    <property type="entry name" value="Sugar_transporter_CS"/>
</dbReference>
<feature type="domain" description="Major facilitator superfamily (MFS) profile" evidence="7">
    <location>
        <begin position="54"/>
        <end position="463"/>
    </location>
</feature>
<sequence>MVGASGCLPFPNPSHHSGSPDNRGEWKRQEAEGLMYDVKERLDSAPLSGTQKRAIALTALLNGVDGYDVLSMTFAAPAISAEWQINKAELGIALSSGLMGMALGSFFLAPLADRFGRRNLILATLVLMTIGMVLAALSDSVTMLAATRILAGLGLGALVPINAPLAMEYSNAARRRLALGFYAVGYPLGGTLGGFAAAVLLQYASWHAVFLLGAALSALMLAVSYFILLEPPAFLLVKRPPGALEKLNVYLEKCGHEPLEMLPPAPARGPEKSSYRAIFARGQVGRTITAAAANLLFLMTVYYVLSWLPQLVADLGYSSSFATVTSSTLSLFGVAGCLSVGLIGKRMPLAAMAACYMIGLMAFTTIFGFGEFPQIVLLALAGTMGLFLYGGVTSIYGVIVEAFPPAMRATGVGFGMGMGRVAGAITPAFAGLLFYLGMDRFSVSLLMSLCALLGAFLLLSTRRSIVRPTQTSAA</sequence>
<keyword evidence="3 6" id="KW-1133">Transmembrane helix</keyword>
<evidence type="ECO:0000259" key="7">
    <source>
        <dbReference type="PROSITE" id="PS50850"/>
    </source>
</evidence>
<dbReference type="PROSITE" id="PS50850">
    <property type="entry name" value="MFS"/>
    <property type="match status" value="1"/>
</dbReference>
<name>A0A7M2GMJ9_SPHSA</name>
<dbReference type="Pfam" id="PF07690">
    <property type="entry name" value="MFS_1"/>
    <property type="match status" value="1"/>
</dbReference>
<keyword evidence="2 6" id="KW-0812">Transmembrane</keyword>
<comment type="subcellular location">
    <subcellularLocation>
        <location evidence="1">Membrane</location>
        <topology evidence="1">Multi-pass membrane protein</topology>
    </subcellularLocation>
</comment>
<dbReference type="RefSeq" id="WP_128830656.1">
    <property type="nucleotide sequence ID" value="NZ_BATN01000004.1"/>
</dbReference>
<feature type="transmembrane region" description="Helical" evidence="6">
    <location>
        <begin position="149"/>
        <end position="167"/>
    </location>
</feature>
<proteinExistence type="predicted"/>
<feature type="transmembrane region" description="Helical" evidence="6">
    <location>
        <begin position="179"/>
        <end position="200"/>
    </location>
</feature>
<keyword evidence="4 6" id="KW-0472">Membrane</keyword>
<feature type="transmembrane region" description="Helical" evidence="6">
    <location>
        <begin position="90"/>
        <end position="108"/>
    </location>
</feature>
<dbReference type="PANTHER" id="PTHR23508">
    <property type="entry name" value="CARBOXYLIC ACID TRANSPORTER PROTEIN HOMOLOG"/>
    <property type="match status" value="1"/>
</dbReference>
<dbReference type="AlphaFoldDB" id="A0A7M2GMJ9"/>
<dbReference type="KEGG" id="sbar:H5V43_17625"/>
<evidence type="ECO:0000256" key="1">
    <source>
        <dbReference type="ARBA" id="ARBA00004141"/>
    </source>
</evidence>
<evidence type="ECO:0000256" key="5">
    <source>
        <dbReference type="SAM" id="MobiDB-lite"/>
    </source>
</evidence>
<dbReference type="InterPro" id="IPR020846">
    <property type="entry name" value="MFS_dom"/>
</dbReference>
<dbReference type="GO" id="GO:0005886">
    <property type="term" value="C:plasma membrane"/>
    <property type="evidence" value="ECO:0007669"/>
    <property type="project" value="TreeGrafter"/>
</dbReference>
<feature type="region of interest" description="Disordered" evidence="5">
    <location>
        <begin position="1"/>
        <end position="25"/>
    </location>
</feature>
<evidence type="ECO:0000256" key="6">
    <source>
        <dbReference type="SAM" id="Phobius"/>
    </source>
</evidence>
<feature type="transmembrane region" description="Helical" evidence="6">
    <location>
        <begin position="120"/>
        <end position="137"/>
    </location>
</feature>
<feature type="transmembrane region" description="Helical" evidence="6">
    <location>
        <begin position="206"/>
        <end position="229"/>
    </location>
</feature>
<dbReference type="Gene3D" id="1.20.1250.20">
    <property type="entry name" value="MFS general substrate transporter like domains"/>
    <property type="match status" value="1"/>
</dbReference>
<dbReference type="InterPro" id="IPR036259">
    <property type="entry name" value="MFS_trans_sf"/>
</dbReference>
<dbReference type="EMBL" id="CP060036">
    <property type="protein sequence ID" value="QOT73971.1"/>
    <property type="molecule type" value="Genomic_DNA"/>
</dbReference>
<feature type="transmembrane region" description="Helical" evidence="6">
    <location>
        <begin position="411"/>
        <end position="435"/>
    </location>
</feature>
<dbReference type="GO" id="GO:0046943">
    <property type="term" value="F:carboxylic acid transmembrane transporter activity"/>
    <property type="evidence" value="ECO:0007669"/>
    <property type="project" value="TreeGrafter"/>
</dbReference>
<feature type="transmembrane region" description="Helical" evidence="6">
    <location>
        <begin position="317"/>
        <end position="342"/>
    </location>
</feature>
<evidence type="ECO:0000313" key="8">
    <source>
        <dbReference type="EMBL" id="QOT73971.1"/>
    </source>
</evidence>
<evidence type="ECO:0000256" key="3">
    <source>
        <dbReference type="ARBA" id="ARBA00022989"/>
    </source>
</evidence>